<comment type="function">
    <text evidence="9 10">The central subunit of the protein translocation channel SecYEG. Consists of two halves formed by TMs 1-5 and 6-10. These two domains form a lateral gate at the front which open onto the bilayer between TMs 2 and 7, and are clamped together by SecE at the back. The channel is closed by both a pore ring composed of hydrophobic SecY resides and a short helix (helix 2A) on the extracellular side of the membrane which forms a plug. The plug probably moves laterally to allow the channel to open. The ring and the pore may move independently.</text>
</comment>
<protein>
    <recommendedName>
        <fullName evidence="9 10">Protein translocase subunit SecY</fullName>
    </recommendedName>
</protein>
<dbReference type="Proteomes" id="UP001157069">
    <property type="component" value="Unassembled WGS sequence"/>
</dbReference>
<keyword evidence="6 9" id="KW-1133">Transmembrane helix</keyword>
<proteinExistence type="inferred from homology"/>
<evidence type="ECO:0000256" key="11">
    <source>
        <dbReference type="RuleBase" id="RU003484"/>
    </source>
</evidence>
<feature type="transmembrane region" description="Helical" evidence="9">
    <location>
        <begin position="322"/>
        <end position="343"/>
    </location>
</feature>
<evidence type="ECO:0000256" key="6">
    <source>
        <dbReference type="ARBA" id="ARBA00022989"/>
    </source>
</evidence>
<name>A0ABQ6JV87_9MICO</name>
<dbReference type="Gene3D" id="1.10.3370.10">
    <property type="entry name" value="SecY subunit domain"/>
    <property type="match status" value="1"/>
</dbReference>
<organism evidence="13 14">
    <name type="scientific">Homoserinibacter gongjuensis</name>
    <dbReference type="NCBI Taxonomy" id="1162968"/>
    <lineage>
        <taxon>Bacteria</taxon>
        <taxon>Bacillati</taxon>
        <taxon>Actinomycetota</taxon>
        <taxon>Actinomycetes</taxon>
        <taxon>Micrococcales</taxon>
        <taxon>Microbacteriaceae</taxon>
        <taxon>Homoserinibacter</taxon>
    </lineage>
</organism>
<dbReference type="EMBL" id="BSVA01000001">
    <property type="protein sequence ID" value="GMA91179.1"/>
    <property type="molecule type" value="Genomic_DNA"/>
</dbReference>
<keyword evidence="14" id="KW-1185">Reference proteome</keyword>
<dbReference type="Pfam" id="PF00344">
    <property type="entry name" value="SecY"/>
    <property type="match status" value="1"/>
</dbReference>
<reference evidence="14" key="1">
    <citation type="journal article" date="2019" name="Int. J. Syst. Evol. Microbiol.">
        <title>The Global Catalogue of Microorganisms (GCM) 10K type strain sequencing project: providing services to taxonomists for standard genome sequencing and annotation.</title>
        <authorList>
            <consortium name="The Broad Institute Genomics Platform"/>
            <consortium name="The Broad Institute Genome Sequencing Center for Infectious Disease"/>
            <person name="Wu L."/>
            <person name="Ma J."/>
        </authorList>
    </citation>
    <scope>NUCLEOTIDE SEQUENCE [LARGE SCALE GENOMIC DNA]</scope>
    <source>
        <strain evidence="14">NBRC 108755</strain>
    </source>
</reference>
<dbReference type="HAMAP" id="MF_01465">
    <property type="entry name" value="SecY"/>
    <property type="match status" value="1"/>
</dbReference>
<feature type="transmembrane region" description="Helical" evidence="9">
    <location>
        <begin position="116"/>
        <end position="136"/>
    </location>
</feature>
<dbReference type="InterPro" id="IPR026593">
    <property type="entry name" value="SecY"/>
</dbReference>
<dbReference type="PROSITE" id="PS00756">
    <property type="entry name" value="SECY_2"/>
    <property type="match status" value="1"/>
</dbReference>
<feature type="transmembrane region" description="Helical" evidence="9">
    <location>
        <begin position="194"/>
        <end position="215"/>
    </location>
</feature>
<gene>
    <name evidence="9 13" type="primary">secY</name>
    <name evidence="13" type="ORF">GCM10025869_17080</name>
</gene>
<comment type="caution">
    <text evidence="13">The sequence shown here is derived from an EMBL/GenBank/DDBJ whole genome shotgun (WGS) entry which is preliminary data.</text>
</comment>
<dbReference type="InterPro" id="IPR023201">
    <property type="entry name" value="SecY_dom_sf"/>
</dbReference>
<comment type="similarity">
    <text evidence="2 9 12">Belongs to the SecY/SEC61-alpha family.</text>
</comment>
<evidence type="ECO:0000256" key="10">
    <source>
        <dbReference type="RuleBase" id="RU000537"/>
    </source>
</evidence>
<evidence type="ECO:0000313" key="14">
    <source>
        <dbReference type="Proteomes" id="UP001157069"/>
    </source>
</evidence>
<dbReference type="InterPro" id="IPR030659">
    <property type="entry name" value="SecY_CS"/>
</dbReference>
<sequence>MFRAVARIFRTPDLRRKIAFTLGIIALFRLGSFVPAPFVDFGNVQLCLAGNANAGGLYDLVNLFSGGALLQLSIFALGIMPYITASIIVQLLRVVIPHFDTLYKEGQAGQAKLTQYTRYLTIALGVLQSTTLITVARSGALFGTSGVAECSQLIVEGGDTWYGILLMVVTMTAGTGVIMWMGELITERGVGNGMSLLIFTSITATFPNALGQIAAQHSIETLLMVIVIGIGIVFAVVFVEQSQRRVPVQYAKRMVGRRTYGGNSTYIPIKVNMAGVIPIIFASSLLYLPALIAQFNQPRQGETMQPWVQWISTYLTRGDHPIYMVLYFLLIIGFTYFYVAITFNPDEVADNMKKYGGFIPGIRAGRPTAEYLDYVLTRVTLPGSLYLGIISLIPLIALVLVGANQNFPFGGASLLIMVGVGLETVKQIDSQLQQRHYEGLLR</sequence>
<feature type="transmembrane region" description="Helical" evidence="9">
    <location>
        <begin position="384"/>
        <end position="401"/>
    </location>
</feature>
<evidence type="ECO:0000313" key="13">
    <source>
        <dbReference type="EMBL" id="GMA91179.1"/>
    </source>
</evidence>
<feature type="transmembrane region" description="Helical" evidence="9">
    <location>
        <begin position="221"/>
        <end position="239"/>
    </location>
</feature>
<evidence type="ECO:0000256" key="9">
    <source>
        <dbReference type="HAMAP-Rule" id="MF_01465"/>
    </source>
</evidence>
<evidence type="ECO:0000256" key="5">
    <source>
        <dbReference type="ARBA" id="ARBA00022927"/>
    </source>
</evidence>
<evidence type="ECO:0000256" key="2">
    <source>
        <dbReference type="ARBA" id="ARBA00005751"/>
    </source>
</evidence>
<keyword evidence="3 9" id="KW-0813">Transport</keyword>
<keyword evidence="8 9" id="KW-0472">Membrane</keyword>
<dbReference type="PRINTS" id="PR00303">
    <property type="entry name" value="SECYTRNLCASE"/>
</dbReference>
<evidence type="ECO:0000256" key="12">
    <source>
        <dbReference type="RuleBase" id="RU004349"/>
    </source>
</evidence>
<comment type="caution">
    <text evidence="9">Lacks conserved residue(s) required for the propagation of feature annotation.</text>
</comment>
<evidence type="ECO:0000256" key="1">
    <source>
        <dbReference type="ARBA" id="ARBA00004141"/>
    </source>
</evidence>
<keyword evidence="4 9" id="KW-0812">Transmembrane</keyword>
<feature type="transmembrane region" description="Helical" evidence="9">
    <location>
        <begin position="20"/>
        <end position="38"/>
    </location>
</feature>
<dbReference type="RefSeq" id="WP_284299396.1">
    <property type="nucleotide sequence ID" value="NZ_BSVA01000001.1"/>
</dbReference>
<keyword evidence="5 9" id="KW-0653">Protein transport</keyword>
<evidence type="ECO:0000256" key="3">
    <source>
        <dbReference type="ARBA" id="ARBA00022448"/>
    </source>
</evidence>
<accession>A0ABQ6JV87</accession>
<feature type="transmembrane region" description="Helical" evidence="9">
    <location>
        <begin position="161"/>
        <end position="182"/>
    </location>
</feature>
<keyword evidence="7 9" id="KW-0811">Translocation</keyword>
<evidence type="ECO:0000256" key="8">
    <source>
        <dbReference type="ARBA" id="ARBA00023136"/>
    </source>
</evidence>
<dbReference type="InterPro" id="IPR002208">
    <property type="entry name" value="SecY/SEC61-alpha"/>
</dbReference>
<evidence type="ECO:0000256" key="7">
    <source>
        <dbReference type="ARBA" id="ARBA00023010"/>
    </source>
</evidence>
<evidence type="ECO:0000256" key="4">
    <source>
        <dbReference type="ARBA" id="ARBA00022692"/>
    </source>
</evidence>
<dbReference type="PROSITE" id="PS00755">
    <property type="entry name" value="SECY_1"/>
    <property type="match status" value="1"/>
</dbReference>
<dbReference type="SUPFAM" id="SSF103491">
    <property type="entry name" value="Preprotein translocase SecY subunit"/>
    <property type="match status" value="1"/>
</dbReference>
<dbReference type="PIRSF" id="PIRSF004557">
    <property type="entry name" value="SecY"/>
    <property type="match status" value="1"/>
</dbReference>
<comment type="subcellular location">
    <subcellularLocation>
        <location evidence="9">Cell membrane</location>
        <topology evidence="9">Multi-pass membrane protein</topology>
    </subcellularLocation>
    <subcellularLocation>
        <location evidence="1 11">Membrane</location>
        <topology evidence="1 11">Multi-pass membrane protein</topology>
    </subcellularLocation>
</comment>
<dbReference type="NCBIfam" id="TIGR00967">
    <property type="entry name" value="3a0501s007"/>
    <property type="match status" value="1"/>
</dbReference>
<dbReference type="PANTHER" id="PTHR10906">
    <property type="entry name" value="SECY/SEC61-ALPHA FAMILY MEMBER"/>
    <property type="match status" value="1"/>
</dbReference>
<feature type="transmembrane region" description="Helical" evidence="9">
    <location>
        <begin position="68"/>
        <end position="95"/>
    </location>
</feature>
<comment type="subunit">
    <text evidence="9">Component of the Sec protein translocase complex. Heterotrimer consisting of SecY, SecE and SecG subunits. The heterotrimers can form oligomers, although 1 heterotrimer is thought to be able to translocate proteins. Interacts with the ribosome. Interacts with SecDF, and other proteins may be involved. Interacts with SecA.</text>
</comment>
<keyword evidence="9" id="KW-1003">Cell membrane</keyword>